<name>A0ABX1VJ28_9PLAN</name>
<proteinExistence type="predicted"/>
<sequence>MRGGLCLIAEDWEGADAAAAAGLAADPGHPACERIAELAGDPLDRNDPATCGLVVWEALVPNQRDLARVPGLPPKTSEGWAGWFAQP</sequence>
<gene>
    <name evidence="1" type="ORF">LzC2_40440</name>
</gene>
<dbReference type="Proteomes" id="UP000609651">
    <property type="component" value="Unassembled WGS sequence"/>
</dbReference>
<comment type="caution">
    <text evidence="1">The sequence shown here is derived from an EMBL/GenBank/DDBJ whole genome shotgun (WGS) entry which is preliminary data.</text>
</comment>
<organism evidence="1 2">
    <name type="scientific">Alienimonas chondri</name>
    <dbReference type="NCBI Taxonomy" id="2681879"/>
    <lineage>
        <taxon>Bacteria</taxon>
        <taxon>Pseudomonadati</taxon>
        <taxon>Planctomycetota</taxon>
        <taxon>Planctomycetia</taxon>
        <taxon>Planctomycetales</taxon>
        <taxon>Planctomycetaceae</taxon>
        <taxon>Alienimonas</taxon>
    </lineage>
</organism>
<protein>
    <submittedName>
        <fullName evidence="1">Uncharacterized protein</fullName>
    </submittedName>
</protein>
<keyword evidence="2" id="KW-1185">Reference proteome</keyword>
<reference evidence="1 2" key="1">
    <citation type="journal article" date="2020" name="Syst. Appl. Microbiol.">
        <title>Alienimonas chondri sp. nov., a novel planctomycete isolated from the biofilm of the red alga Chondrus crispus.</title>
        <authorList>
            <person name="Vitorino I."/>
            <person name="Albuquerque L."/>
            <person name="Wiegand S."/>
            <person name="Kallscheuer N."/>
            <person name="da Costa M.S."/>
            <person name="Lobo-da-Cunha A."/>
            <person name="Jogler C."/>
            <person name="Lage O.M."/>
        </authorList>
    </citation>
    <scope>NUCLEOTIDE SEQUENCE [LARGE SCALE GENOMIC DNA]</scope>
    <source>
        <strain evidence="1 2">LzC2</strain>
    </source>
</reference>
<evidence type="ECO:0000313" key="1">
    <source>
        <dbReference type="EMBL" id="NNJ27933.1"/>
    </source>
</evidence>
<dbReference type="EMBL" id="WTPX01000235">
    <property type="protein sequence ID" value="NNJ27933.1"/>
    <property type="molecule type" value="Genomic_DNA"/>
</dbReference>
<accession>A0ABX1VJ28</accession>
<evidence type="ECO:0000313" key="2">
    <source>
        <dbReference type="Proteomes" id="UP000609651"/>
    </source>
</evidence>